<feature type="region of interest" description="Disordered" evidence="1">
    <location>
        <begin position="552"/>
        <end position="633"/>
    </location>
</feature>
<evidence type="ECO:0000313" key="3">
    <source>
        <dbReference type="EMBL" id="KAL3417396.1"/>
    </source>
</evidence>
<keyword evidence="4" id="KW-1185">Reference proteome</keyword>
<feature type="region of interest" description="Disordered" evidence="1">
    <location>
        <begin position="70"/>
        <end position="160"/>
    </location>
</feature>
<feature type="region of interest" description="Disordered" evidence="1">
    <location>
        <begin position="178"/>
        <end position="235"/>
    </location>
</feature>
<organism evidence="3 4">
    <name type="scientific">Phlyctema vagabunda</name>
    <dbReference type="NCBI Taxonomy" id="108571"/>
    <lineage>
        <taxon>Eukaryota</taxon>
        <taxon>Fungi</taxon>
        <taxon>Dikarya</taxon>
        <taxon>Ascomycota</taxon>
        <taxon>Pezizomycotina</taxon>
        <taxon>Leotiomycetes</taxon>
        <taxon>Helotiales</taxon>
        <taxon>Dermateaceae</taxon>
        <taxon>Phlyctema</taxon>
    </lineage>
</organism>
<proteinExistence type="predicted"/>
<gene>
    <name evidence="3" type="ORF">PVAG01_11396</name>
</gene>
<feature type="compositionally biased region" description="Polar residues" evidence="1">
    <location>
        <begin position="556"/>
        <end position="571"/>
    </location>
</feature>
<dbReference type="SUPFAM" id="SSF49785">
    <property type="entry name" value="Galactose-binding domain-like"/>
    <property type="match status" value="1"/>
</dbReference>
<dbReference type="PANTHER" id="PTHR45975:SF2">
    <property type="entry name" value="NUCLEOSOME-REMODELING FACTOR SUBUNIT BPTF"/>
    <property type="match status" value="1"/>
</dbReference>
<dbReference type="EMBL" id="JBFCZG010000011">
    <property type="protein sequence ID" value="KAL3417396.1"/>
    <property type="molecule type" value="Genomic_DNA"/>
</dbReference>
<protein>
    <recommendedName>
        <fullName evidence="5">CBM-cenC domain-containing protein</fullName>
    </recommendedName>
</protein>
<dbReference type="InterPro" id="IPR008979">
    <property type="entry name" value="Galactose-bd-like_sf"/>
</dbReference>
<feature type="compositionally biased region" description="Low complexity" evidence="1">
    <location>
        <begin position="578"/>
        <end position="632"/>
    </location>
</feature>
<evidence type="ECO:0000256" key="1">
    <source>
        <dbReference type="SAM" id="MobiDB-lite"/>
    </source>
</evidence>
<accession>A0ABR4P2U0</accession>
<sequence length="783" mass="80359">MRFQLALLLAFVAPVVHSSNVPRASVSPKPASSVSTLVVTVTSTYVLTSTINNTVTVLISGDPSKCFTTTKFPTSTKQPTTSSSAKSTTSTRSLSSSKSTSTTTKVSTSTTSARSSSSSKSTSTKASTSSSIKANSPSATKSSTSTASNRPSSTSSGFLTSSKSTSIITKTSSSVFSTLSSSPGSSLPNSQSTSKSSSASIKLSSSSTSSSGRSTSQTSQSTSASRTSTSSSASCAATSPLINSDFETGQASPWAEINGNSSGIAVVPSSSTVQCLSGKYCIALNDGSYGFSQTFDTCPGTTYNVIVYTRIADALRNYGTSYIGVFDSTNGAVYSDTLEYDDAGPTWIKTSISYTAAQTSATLTVYADVPNYDANPGVVQIYADAISVTALGSPAPPAVTIPSCVPSSLLNPGFESGSLSPWTGPTVAPTLISNAADCLSGSYCAGVASSLIQIFATCPGVAYNVSVWSRLAAPQSDTCTSTFYGYDQDDDTTYAPEINYDDAGLGWIQSSISFTPKKKSFTIYQYVSCSSMDGDYGIVVDDFKVTAPGLSAAPDASSSTVTSATKGASTVTIPPPSTSQATTATMSTAPLTTLTTSDSPSTISISSDSPSTTSTSSDSTSTGSSASSGTTSVASCPDAYFSDSGFEDGKFTGWDTVNDAQIVTTLGDGTVCHGGNYCAAAKDTFQLERTLTVCPGLSYSISFYSHVGSSKSTGCYLDVYGSDADSTGVSVYYDDEPSGWILSTFRFNATEDTYTLSAGGHCDVVDGDFVTYLDDFGFQAESS</sequence>
<reference evidence="3 4" key="1">
    <citation type="submission" date="2024-06" db="EMBL/GenBank/DDBJ databases">
        <title>Complete genome of Phlyctema vagabunda strain 19-DSS-EL-015.</title>
        <authorList>
            <person name="Fiorenzani C."/>
        </authorList>
    </citation>
    <scope>NUCLEOTIDE SEQUENCE [LARGE SCALE GENOMIC DNA]</scope>
    <source>
        <strain evidence="3 4">19-DSS-EL-015</strain>
    </source>
</reference>
<comment type="caution">
    <text evidence="3">The sequence shown here is derived from an EMBL/GenBank/DDBJ whole genome shotgun (WGS) entry which is preliminary data.</text>
</comment>
<name>A0ABR4P2U0_9HELO</name>
<feature type="signal peptide" evidence="2">
    <location>
        <begin position="1"/>
        <end position="18"/>
    </location>
</feature>
<evidence type="ECO:0008006" key="5">
    <source>
        <dbReference type="Google" id="ProtNLM"/>
    </source>
</evidence>
<dbReference type="InterPro" id="IPR038028">
    <property type="entry name" value="BPTF"/>
</dbReference>
<dbReference type="Proteomes" id="UP001629113">
    <property type="component" value="Unassembled WGS sequence"/>
</dbReference>
<dbReference type="Gene3D" id="2.60.120.260">
    <property type="entry name" value="Galactose-binding domain-like"/>
    <property type="match status" value="3"/>
</dbReference>
<evidence type="ECO:0000256" key="2">
    <source>
        <dbReference type="SAM" id="SignalP"/>
    </source>
</evidence>
<evidence type="ECO:0000313" key="4">
    <source>
        <dbReference type="Proteomes" id="UP001629113"/>
    </source>
</evidence>
<dbReference type="PANTHER" id="PTHR45975">
    <property type="entry name" value="NUCLEOSOME-REMODELING FACTOR SUBUNIT BPTF"/>
    <property type="match status" value="1"/>
</dbReference>
<keyword evidence="2" id="KW-0732">Signal</keyword>
<feature type="chain" id="PRO_5045442721" description="CBM-cenC domain-containing protein" evidence="2">
    <location>
        <begin position="19"/>
        <end position="783"/>
    </location>
</feature>